<gene>
    <name evidence="1" type="ORF">ACCAA_130022</name>
</gene>
<reference evidence="1 2" key="1">
    <citation type="submission" date="2016-06" db="EMBL/GenBank/DDBJ databases">
        <authorList>
            <person name="Kjaerup R.B."/>
            <person name="Dalgaard T.S."/>
            <person name="Juul-Madsen H.R."/>
        </authorList>
    </citation>
    <scope>NUCLEOTIDE SEQUENCE [LARGE SCALE GENOMIC DNA]</scope>
    <source>
        <strain evidence="1">3</strain>
    </source>
</reference>
<organism evidence="1 2">
    <name type="scientific">Candidatus Accumulibacter aalborgensis</name>
    <dbReference type="NCBI Taxonomy" id="1860102"/>
    <lineage>
        <taxon>Bacteria</taxon>
        <taxon>Pseudomonadati</taxon>
        <taxon>Pseudomonadota</taxon>
        <taxon>Betaproteobacteria</taxon>
        <taxon>Candidatus Accumulibacter</taxon>
    </lineage>
</organism>
<sequence length="140" mass="15674">MRNQHSDERCYFVLAGLHARLEAFVLPPSPLSLDSSETLAADEGLMIRLTGREALQEVAIMLRTIEQAHVPVSGETELPRCACSAKSWRVVTLPMGREKVLNQVSDDLRLKERIVSDRLQRFLEAKIAINLGPLLGMTHE</sequence>
<dbReference type="Proteomes" id="UP000199169">
    <property type="component" value="Unassembled WGS sequence"/>
</dbReference>
<dbReference type="STRING" id="1860102.ACCAA_130022"/>
<evidence type="ECO:0000313" key="2">
    <source>
        <dbReference type="Proteomes" id="UP000199169"/>
    </source>
</evidence>
<dbReference type="AlphaFoldDB" id="A0A1A8XFS8"/>
<accession>A0A1A8XFS8</accession>
<proteinExistence type="predicted"/>
<name>A0A1A8XFS8_9PROT</name>
<dbReference type="EMBL" id="FLQX01000035">
    <property type="protein sequence ID" value="SBT04034.1"/>
    <property type="molecule type" value="Genomic_DNA"/>
</dbReference>
<keyword evidence="2" id="KW-1185">Reference proteome</keyword>
<evidence type="ECO:0000313" key="1">
    <source>
        <dbReference type="EMBL" id="SBT04034.1"/>
    </source>
</evidence>
<protein>
    <submittedName>
        <fullName evidence="1">Uncharacterized protein</fullName>
    </submittedName>
</protein>
<dbReference type="RefSeq" id="WP_186405787.1">
    <property type="nucleotide sequence ID" value="NZ_FLQX01000035.1"/>
</dbReference>